<feature type="domain" description="GST C-terminal" evidence="5">
    <location>
        <begin position="85"/>
        <end position="209"/>
    </location>
</feature>
<evidence type="ECO:0000256" key="2">
    <source>
        <dbReference type="ARBA" id="ARBA00022490"/>
    </source>
</evidence>
<dbReference type="SUPFAM" id="SSF47616">
    <property type="entry name" value="GST C-terminal domain-like"/>
    <property type="match status" value="1"/>
</dbReference>
<dbReference type="SFLD" id="SFLDG00358">
    <property type="entry name" value="Main_(cytGST)"/>
    <property type="match status" value="1"/>
</dbReference>
<gene>
    <name evidence="6" type="ORF">GCM10007853_26760</name>
</gene>
<protein>
    <submittedName>
        <fullName evidence="6">Glutathione S-transferase</fullName>
    </submittedName>
</protein>
<dbReference type="InterPro" id="IPR036249">
    <property type="entry name" value="Thioredoxin-like_sf"/>
</dbReference>
<dbReference type="Gene3D" id="3.40.30.10">
    <property type="entry name" value="Glutaredoxin"/>
    <property type="match status" value="1"/>
</dbReference>
<dbReference type="Proteomes" id="UP001161391">
    <property type="component" value="Unassembled WGS sequence"/>
</dbReference>
<keyword evidence="7" id="KW-1185">Reference proteome</keyword>
<dbReference type="PANTHER" id="PTHR43917">
    <property type="match status" value="1"/>
</dbReference>
<dbReference type="InterPro" id="IPR036282">
    <property type="entry name" value="Glutathione-S-Trfase_C_sf"/>
</dbReference>
<comment type="caution">
    <text evidence="6">The sequence shown here is derived from an EMBL/GenBank/DDBJ whole genome shotgun (WGS) entry which is preliminary data.</text>
</comment>
<sequence>MTTLYYHPLSNPSLYPVFIAEASGLDYTRKVVNLQTQEQKSDDYLSVNPFGRVPAMVDDDLAIGESSAIGRYLARKSGSDIYSEDMREAALIDQWVEFVVHHIRINVGRINFNRFIAPMVGAEPDQASIDLGLRFLADNLPHIEVALSGDGHLHGDRLTLADIALVAAFEPQHVAKIDISYAPVLSEWLERMRQEPWYQAVHTHFGAELGL</sequence>
<dbReference type="InterPro" id="IPR010987">
    <property type="entry name" value="Glutathione-S-Trfase_C-like"/>
</dbReference>
<dbReference type="RefSeq" id="WP_284391647.1">
    <property type="nucleotide sequence ID" value="NZ_BSNK01000002.1"/>
</dbReference>
<comment type="subcellular location">
    <subcellularLocation>
        <location evidence="1">Cytoplasm</location>
    </subcellularLocation>
</comment>
<dbReference type="InterPro" id="IPR004045">
    <property type="entry name" value="Glutathione_S-Trfase_N"/>
</dbReference>
<evidence type="ECO:0000256" key="1">
    <source>
        <dbReference type="ARBA" id="ARBA00004496"/>
    </source>
</evidence>
<dbReference type="PROSITE" id="PS50405">
    <property type="entry name" value="GST_CTER"/>
    <property type="match status" value="1"/>
</dbReference>
<dbReference type="Pfam" id="PF00043">
    <property type="entry name" value="GST_C"/>
    <property type="match status" value="1"/>
</dbReference>
<reference evidence="6" key="2">
    <citation type="submission" date="2023-01" db="EMBL/GenBank/DDBJ databases">
        <title>Draft genome sequence of Algimonas ampicilliniresistens strain NBRC 108219.</title>
        <authorList>
            <person name="Sun Q."/>
            <person name="Mori K."/>
        </authorList>
    </citation>
    <scope>NUCLEOTIDE SEQUENCE</scope>
    <source>
        <strain evidence="6">NBRC 108219</strain>
    </source>
</reference>
<evidence type="ECO:0000256" key="3">
    <source>
        <dbReference type="RuleBase" id="RU003494"/>
    </source>
</evidence>
<evidence type="ECO:0000313" key="7">
    <source>
        <dbReference type="Proteomes" id="UP001161391"/>
    </source>
</evidence>
<name>A0ABQ5VEG8_9PROT</name>
<keyword evidence="2" id="KW-0963">Cytoplasm</keyword>
<dbReference type="InterPro" id="IPR004046">
    <property type="entry name" value="GST_C"/>
</dbReference>
<dbReference type="SFLD" id="SFLDS00019">
    <property type="entry name" value="Glutathione_Transferase_(cytos"/>
    <property type="match status" value="1"/>
</dbReference>
<dbReference type="EMBL" id="BSNK01000002">
    <property type="protein sequence ID" value="GLQ24802.1"/>
    <property type="molecule type" value="Genomic_DNA"/>
</dbReference>
<comment type="similarity">
    <text evidence="3">Belongs to the GST superfamily.</text>
</comment>
<dbReference type="SUPFAM" id="SSF52833">
    <property type="entry name" value="Thioredoxin-like"/>
    <property type="match status" value="1"/>
</dbReference>
<dbReference type="Gene3D" id="1.20.1050.10">
    <property type="match status" value="1"/>
</dbReference>
<reference evidence="6" key="1">
    <citation type="journal article" date="2014" name="Int. J. Syst. Evol. Microbiol.">
        <title>Complete genome of a new Firmicutes species belonging to the dominant human colonic microbiota ('Ruminococcus bicirculans') reveals two chromosomes and a selective capacity to utilize plant glucans.</title>
        <authorList>
            <consortium name="NISC Comparative Sequencing Program"/>
            <person name="Wegmann U."/>
            <person name="Louis P."/>
            <person name="Goesmann A."/>
            <person name="Henrissat B."/>
            <person name="Duncan S.H."/>
            <person name="Flint H.J."/>
        </authorList>
    </citation>
    <scope>NUCLEOTIDE SEQUENCE</scope>
    <source>
        <strain evidence="6">NBRC 108219</strain>
    </source>
</reference>
<dbReference type="PANTHER" id="PTHR43917:SF8">
    <property type="entry name" value="GH16740P-RELATED"/>
    <property type="match status" value="1"/>
</dbReference>
<evidence type="ECO:0000313" key="6">
    <source>
        <dbReference type="EMBL" id="GLQ24802.1"/>
    </source>
</evidence>
<dbReference type="InterPro" id="IPR051369">
    <property type="entry name" value="GST_Theta"/>
</dbReference>
<feature type="domain" description="GST N-terminal" evidence="4">
    <location>
        <begin position="1"/>
        <end position="81"/>
    </location>
</feature>
<accession>A0ABQ5VEG8</accession>
<dbReference type="Pfam" id="PF02798">
    <property type="entry name" value="GST_N"/>
    <property type="match status" value="1"/>
</dbReference>
<organism evidence="6 7">
    <name type="scientific">Algimonas ampicilliniresistens</name>
    <dbReference type="NCBI Taxonomy" id="1298735"/>
    <lineage>
        <taxon>Bacteria</taxon>
        <taxon>Pseudomonadati</taxon>
        <taxon>Pseudomonadota</taxon>
        <taxon>Alphaproteobacteria</taxon>
        <taxon>Maricaulales</taxon>
        <taxon>Robiginitomaculaceae</taxon>
        <taxon>Algimonas</taxon>
    </lineage>
</organism>
<evidence type="ECO:0000259" key="4">
    <source>
        <dbReference type="PROSITE" id="PS50404"/>
    </source>
</evidence>
<dbReference type="PROSITE" id="PS50404">
    <property type="entry name" value="GST_NTER"/>
    <property type="match status" value="1"/>
</dbReference>
<evidence type="ECO:0000259" key="5">
    <source>
        <dbReference type="PROSITE" id="PS50405"/>
    </source>
</evidence>
<proteinExistence type="inferred from homology"/>
<dbReference type="InterPro" id="IPR040079">
    <property type="entry name" value="Glutathione_S-Trfase"/>
</dbReference>